<accession>A0A7S0N3Y3</accession>
<proteinExistence type="predicted"/>
<protein>
    <submittedName>
        <fullName evidence="1">Uncharacterized protein</fullName>
    </submittedName>
</protein>
<sequence length="319" mass="35570">MATDQYIMQTHNEAQFVSHMIGLPLCSSRGTPAVFLGFALVVLGFGLFRLQQQPEWAPSLGNSERVLGESSASRLAAAAVFSPTENIEDTAYALTLLKRMQSNAGGGELPTNIHGYRLVEGVYRDFPKPVSEDVVLGADTYRMALQTIDPPVNSFVEMASNPGEHYLGKIDYGYMIFPAGGKAHKQDASRPQVFLSSLLTAEGFRLGLLERFLQHYKNLEISRENMLLTINVNKKVSSTKLLQVVRIIEKYSDYYDVFIGEWSSEALTFHQIHKLAAATRFSDWIVNADSDEFHEIPTGSYPRFLLSCGQHKINVIRGI</sequence>
<organism evidence="1">
    <name type="scientific">Pyramimonas obovata</name>
    <dbReference type="NCBI Taxonomy" id="1411642"/>
    <lineage>
        <taxon>Eukaryota</taxon>
        <taxon>Viridiplantae</taxon>
        <taxon>Chlorophyta</taxon>
        <taxon>Pyramimonadophyceae</taxon>
        <taxon>Pyramimonadales</taxon>
        <taxon>Pyramimonadaceae</taxon>
        <taxon>Pyramimonas</taxon>
        <taxon>Pyramimonas incertae sedis</taxon>
    </lineage>
</organism>
<dbReference type="EMBL" id="HBFA01011279">
    <property type="protein sequence ID" value="CAD8659463.1"/>
    <property type="molecule type" value="Transcribed_RNA"/>
</dbReference>
<evidence type="ECO:0000313" key="1">
    <source>
        <dbReference type="EMBL" id="CAD8659463.1"/>
    </source>
</evidence>
<reference evidence="1" key="1">
    <citation type="submission" date="2021-01" db="EMBL/GenBank/DDBJ databases">
        <authorList>
            <person name="Corre E."/>
            <person name="Pelletier E."/>
            <person name="Niang G."/>
            <person name="Scheremetjew M."/>
            <person name="Finn R."/>
            <person name="Kale V."/>
            <person name="Holt S."/>
            <person name="Cochrane G."/>
            <person name="Meng A."/>
            <person name="Brown T."/>
            <person name="Cohen L."/>
        </authorList>
    </citation>
    <scope>NUCLEOTIDE SEQUENCE</scope>
    <source>
        <strain evidence="1">CCMP722</strain>
    </source>
</reference>
<name>A0A7S0N3Y3_9CHLO</name>
<gene>
    <name evidence="1" type="ORF">POBO1169_LOCUS5885</name>
</gene>
<dbReference type="AlphaFoldDB" id="A0A7S0N3Y3"/>